<keyword evidence="2" id="KW-0808">Transferase</keyword>
<comment type="caution">
    <text evidence="2">The sequence shown here is derived from an EMBL/GenBank/DDBJ whole genome shotgun (WGS) entry which is preliminary data.</text>
</comment>
<name>A0ABP9HWJ5_9ACTN</name>
<accession>A0ABP9HWJ5</accession>
<dbReference type="CDD" id="cd02440">
    <property type="entry name" value="AdoMet_MTases"/>
    <property type="match status" value="1"/>
</dbReference>
<dbReference type="Gene3D" id="3.40.50.150">
    <property type="entry name" value="Vaccinia Virus protein VP39"/>
    <property type="match status" value="1"/>
</dbReference>
<evidence type="ECO:0000313" key="3">
    <source>
        <dbReference type="Proteomes" id="UP001500466"/>
    </source>
</evidence>
<gene>
    <name evidence="2" type="ORF">GCM10023205_57280</name>
</gene>
<feature type="domain" description="Methyltransferase type 11" evidence="1">
    <location>
        <begin position="25"/>
        <end position="118"/>
    </location>
</feature>
<evidence type="ECO:0000259" key="1">
    <source>
        <dbReference type="Pfam" id="PF08241"/>
    </source>
</evidence>
<protein>
    <submittedName>
        <fullName evidence="2">Class I SAM-dependent methyltransferase</fullName>
    </submittedName>
</protein>
<keyword evidence="3" id="KW-1185">Reference proteome</keyword>
<dbReference type="EMBL" id="BAABHS010000023">
    <property type="protein sequence ID" value="GAA4980743.1"/>
    <property type="molecule type" value="Genomic_DNA"/>
</dbReference>
<evidence type="ECO:0000313" key="2">
    <source>
        <dbReference type="EMBL" id="GAA4980743.1"/>
    </source>
</evidence>
<sequence length="253" mass="26546">MGRWSRAVAASFVPWLRPADGWRWLDVGCGTGALTAVIADGCRPRTVAGVDTSPGFVAAARDAGPAAAGFAVADASALPIADGSCDAAVSGLALNFFPDQRGAVAEAVRAVRPGGTVAAYVWDYTDGMQFLRLFWDAAVATDPAAGAVDERRRFPACHPDALRTLWSAAGLAEVVVVPIEVPTSFGDFEALWGPFGLGQGPAPGYVATLDPSARERLRRALRRIVPARPDGSIALTARAWAVRGRRPDRPRAV</sequence>
<keyword evidence="2" id="KW-0489">Methyltransferase</keyword>
<dbReference type="InterPro" id="IPR029063">
    <property type="entry name" value="SAM-dependent_MTases_sf"/>
</dbReference>
<organism evidence="2 3">
    <name type="scientific">Yinghuangia aomiensis</name>
    <dbReference type="NCBI Taxonomy" id="676205"/>
    <lineage>
        <taxon>Bacteria</taxon>
        <taxon>Bacillati</taxon>
        <taxon>Actinomycetota</taxon>
        <taxon>Actinomycetes</taxon>
        <taxon>Kitasatosporales</taxon>
        <taxon>Streptomycetaceae</taxon>
        <taxon>Yinghuangia</taxon>
    </lineage>
</organism>
<reference evidence="3" key="1">
    <citation type="journal article" date="2019" name="Int. J. Syst. Evol. Microbiol.">
        <title>The Global Catalogue of Microorganisms (GCM) 10K type strain sequencing project: providing services to taxonomists for standard genome sequencing and annotation.</title>
        <authorList>
            <consortium name="The Broad Institute Genomics Platform"/>
            <consortium name="The Broad Institute Genome Sequencing Center for Infectious Disease"/>
            <person name="Wu L."/>
            <person name="Ma J."/>
        </authorList>
    </citation>
    <scope>NUCLEOTIDE SEQUENCE [LARGE SCALE GENOMIC DNA]</scope>
    <source>
        <strain evidence="3">JCM 17986</strain>
    </source>
</reference>
<dbReference type="Pfam" id="PF08241">
    <property type="entry name" value="Methyltransf_11"/>
    <property type="match status" value="1"/>
</dbReference>
<dbReference type="InterPro" id="IPR013216">
    <property type="entry name" value="Methyltransf_11"/>
</dbReference>
<dbReference type="PANTHER" id="PTHR43591:SF24">
    <property type="entry name" value="2-METHOXY-6-POLYPRENYL-1,4-BENZOQUINOL METHYLASE, MITOCHONDRIAL"/>
    <property type="match status" value="1"/>
</dbReference>
<dbReference type="GO" id="GO:0032259">
    <property type="term" value="P:methylation"/>
    <property type="evidence" value="ECO:0007669"/>
    <property type="project" value="UniProtKB-KW"/>
</dbReference>
<proteinExistence type="predicted"/>
<dbReference type="GO" id="GO:0008168">
    <property type="term" value="F:methyltransferase activity"/>
    <property type="evidence" value="ECO:0007669"/>
    <property type="project" value="UniProtKB-KW"/>
</dbReference>
<dbReference type="PANTHER" id="PTHR43591">
    <property type="entry name" value="METHYLTRANSFERASE"/>
    <property type="match status" value="1"/>
</dbReference>
<dbReference type="Proteomes" id="UP001500466">
    <property type="component" value="Unassembled WGS sequence"/>
</dbReference>
<dbReference type="SUPFAM" id="SSF53335">
    <property type="entry name" value="S-adenosyl-L-methionine-dependent methyltransferases"/>
    <property type="match status" value="1"/>
</dbReference>